<sequence>MMLSGYDEKKINEGKVLLKGTEDATRNQTRKSIELSAASSEFKRLKKQVTEFYKEQRAKAKIVFEEDGNAMDELGINRPVPSKYAQWQDSVAQFYETLYTSTALQKKIAGIGIKKEDIISAIDYVTLLKNKYIDYIEIKGVKEDATKDRNKIFDKLNRWMHSFYVVAEIQLKEHPQLLESLDKRVKS</sequence>
<organism evidence="1 2">
    <name type="scientific">Galbibacter pacificus</name>
    <dbReference type="NCBI Taxonomy" id="2996052"/>
    <lineage>
        <taxon>Bacteria</taxon>
        <taxon>Pseudomonadati</taxon>
        <taxon>Bacteroidota</taxon>
        <taxon>Flavobacteriia</taxon>
        <taxon>Flavobacteriales</taxon>
        <taxon>Flavobacteriaceae</taxon>
        <taxon>Galbibacter</taxon>
    </lineage>
</organism>
<dbReference type="RefSeq" id="WP_277898779.1">
    <property type="nucleotide sequence ID" value="NZ_JAPMUA010000001.1"/>
</dbReference>
<proteinExistence type="predicted"/>
<keyword evidence="2" id="KW-1185">Reference proteome</keyword>
<protein>
    <submittedName>
        <fullName evidence="1">Uncharacterized protein</fullName>
    </submittedName>
</protein>
<dbReference type="Proteomes" id="UP001153642">
    <property type="component" value="Unassembled WGS sequence"/>
</dbReference>
<dbReference type="EMBL" id="JAPMUA010000001">
    <property type="protein sequence ID" value="MDG3585049.1"/>
    <property type="molecule type" value="Genomic_DNA"/>
</dbReference>
<name>A0ABT6FP67_9FLAO</name>
<reference evidence="1" key="1">
    <citation type="submission" date="2022-11" db="EMBL/GenBank/DDBJ databases">
        <title>High-quality draft genome sequence of Galbibacter sp. strain CMA-7.</title>
        <authorList>
            <person name="Wei L."/>
            <person name="Dong C."/>
            <person name="Shao Z."/>
        </authorList>
    </citation>
    <scope>NUCLEOTIDE SEQUENCE</scope>
    <source>
        <strain evidence="1">CMA-7</strain>
    </source>
</reference>
<gene>
    <name evidence="1" type="ORF">OSR52_04140</name>
</gene>
<evidence type="ECO:0000313" key="1">
    <source>
        <dbReference type="EMBL" id="MDG3585049.1"/>
    </source>
</evidence>
<comment type="caution">
    <text evidence="1">The sequence shown here is derived from an EMBL/GenBank/DDBJ whole genome shotgun (WGS) entry which is preliminary data.</text>
</comment>
<evidence type="ECO:0000313" key="2">
    <source>
        <dbReference type="Proteomes" id="UP001153642"/>
    </source>
</evidence>
<accession>A0ABT6FP67</accession>